<dbReference type="AlphaFoldDB" id="A0A227JCM4"/>
<dbReference type="EMBL" id="NIXT01000503">
    <property type="protein sequence ID" value="OXE32853.1"/>
    <property type="molecule type" value="Genomic_DNA"/>
</dbReference>
<sequence length="62" mass="7177">GRSDEELAARAEILALRANWNKAIQYYSEASKMAELGSLEQARYDARIDQLMIQRDRFMALQ</sequence>
<reference evidence="1 2" key="1">
    <citation type="journal article" date="2017" name="Appl. Environ. Microbiol.">
        <title>Parallel evolution of two clades of a major Atlantic endemic Vibrio parahaemolyticus pathogen lineage by independent acquisition of related pathogenicity islands.</title>
        <authorList>
            <person name="Xu F."/>
            <person name="Gonzalez-Escalona N."/>
            <person name="Drees K.P."/>
            <person name="Sebra R.P."/>
            <person name="Cooper V.S."/>
            <person name="Jones S.H."/>
            <person name="Whistler C.A."/>
        </authorList>
    </citation>
    <scope>NUCLEOTIDE SEQUENCE [LARGE SCALE GENOMIC DNA]</scope>
    <source>
        <strain evidence="1 2">MAVP-3</strain>
    </source>
</reference>
<evidence type="ECO:0000313" key="2">
    <source>
        <dbReference type="Proteomes" id="UP000214596"/>
    </source>
</evidence>
<comment type="caution">
    <text evidence="1">The sequence shown here is derived from an EMBL/GenBank/DDBJ whole genome shotgun (WGS) entry which is preliminary data.</text>
</comment>
<proteinExistence type="predicted"/>
<dbReference type="Proteomes" id="UP000214596">
    <property type="component" value="Unassembled WGS sequence"/>
</dbReference>
<protein>
    <submittedName>
        <fullName evidence="1">Uncharacterized protein</fullName>
    </submittedName>
</protein>
<feature type="non-terminal residue" evidence="1">
    <location>
        <position position="1"/>
    </location>
</feature>
<gene>
    <name evidence="1" type="ORF">CA163_10585</name>
</gene>
<accession>A0A227JCM4</accession>
<evidence type="ECO:0000313" key="1">
    <source>
        <dbReference type="EMBL" id="OXE32853.1"/>
    </source>
</evidence>
<organism evidence="1 2">
    <name type="scientific">Vibrio parahaemolyticus</name>
    <dbReference type="NCBI Taxonomy" id="670"/>
    <lineage>
        <taxon>Bacteria</taxon>
        <taxon>Pseudomonadati</taxon>
        <taxon>Pseudomonadota</taxon>
        <taxon>Gammaproteobacteria</taxon>
        <taxon>Vibrionales</taxon>
        <taxon>Vibrionaceae</taxon>
        <taxon>Vibrio</taxon>
    </lineage>
</organism>
<name>A0A227JCM4_VIBPH</name>